<feature type="region of interest" description="Disordered" evidence="4">
    <location>
        <begin position="382"/>
        <end position="462"/>
    </location>
</feature>
<dbReference type="SUPFAM" id="SSF52080">
    <property type="entry name" value="Ribosomal proteins L15p and L18e"/>
    <property type="match status" value="1"/>
</dbReference>
<feature type="compositionally biased region" description="Basic and acidic residues" evidence="4">
    <location>
        <begin position="298"/>
        <end position="314"/>
    </location>
</feature>
<reference evidence="6" key="1">
    <citation type="submission" date="2021-02" db="EMBL/GenBank/DDBJ databases">
        <authorList>
            <person name="Dougan E. K."/>
            <person name="Rhodes N."/>
            <person name="Thang M."/>
            <person name="Chan C."/>
        </authorList>
    </citation>
    <scope>NUCLEOTIDE SEQUENCE</scope>
</reference>
<dbReference type="InterPro" id="IPR021131">
    <property type="entry name" value="Ribosomal_uL15/eL18"/>
</dbReference>
<dbReference type="PANTHER" id="PTHR11721:SF3">
    <property type="entry name" value="LARGE RIBOSOMAL SUBUNIT PROTEIN UL15"/>
    <property type="match status" value="1"/>
</dbReference>
<feature type="region of interest" description="Disordered" evidence="4">
    <location>
        <begin position="1"/>
        <end position="38"/>
    </location>
</feature>
<evidence type="ECO:0000313" key="7">
    <source>
        <dbReference type="Proteomes" id="UP000654075"/>
    </source>
</evidence>
<dbReference type="Pfam" id="PF00828">
    <property type="entry name" value="Ribosomal_L27A"/>
    <property type="match status" value="1"/>
</dbReference>
<feature type="compositionally biased region" description="Basic residues" evidence="4">
    <location>
        <begin position="452"/>
        <end position="462"/>
    </location>
</feature>
<evidence type="ECO:0000256" key="4">
    <source>
        <dbReference type="SAM" id="MobiDB-lite"/>
    </source>
</evidence>
<dbReference type="Gene3D" id="3.100.10.10">
    <property type="match status" value="1"/>
</dbReference>
<feature type="region of interest" description="Disordered" evidence="4">
    <location>
        <begin position="291"/>
        <end position="359"/>
    </location>
</feature>
<feature type="compositionally biased region" description="Basic and acidic residues" evidence="4">
    <location>
        <begin position="382"/>
        <end position="402"/>
    </location>
</feature>
<protein>
    <recommendedName>
        <fullName evidence="5">Large ribosomal subunit protein uL15/eL18 domain-containing protein</fullName>
    </recommendedName>
</protein>
<dbReference type="AlphaFoldDB" id="A0A813G7W5"/>
<evidence type="ECO:0000313" key="6">
    <source>
        <dbReference type="EMBL" id="CAE8620931.1"/>
    </source>
</evidence>
<sequence length="538" mass="59259">MTARLKKNRGLRGHVSAGRGRIGKHRKHPGGCGNAGGQHHHRINFDKYHPGWFGKVGMRNFHLIKHGKVTPTINVERLWSLVSGQTRAYYKEKTDKAPVIDVMKAGYMKVMGKGKLPEQPVIVKAKGRQRADRCRIYGFGSGSNLLGGSSGGAQTSVLEFRVVVRDWLKSLSWPIEPAFQARYFTKEAEEKIKAGVRLFLTTSLQQQNNQSLFACALLLPEETSADIVFQPGVEKLSVLPAGSESASNGVVLGDAVCTGEVVAAPRASVGKRCGEAPCFHCKNPSWKQRCLGAGGSEEDAKQDQKERLKRRSEARVTIAEDGLAEAPEMRPTGSPLLMAHPSPQRKEFLKRRRDGSERVMDDTELERMWKVKVEPVDEVDLQRRREQDAEEAGRNAEEKAEGAEAGLGKCTERHGHGHEHKASAPKAKAKMTVWKEKAAREVKQEQMEGAKKMPKGRKIAGKAKLKLKLKLKKASEAKAKCKAKAQAKATKVKAKATKAKFKMRLKKLPKQKSVKAEPGTVASRVAVKSEPGTGHKFS</sequence>
<keyword evidence="7" id="KW-1185">Reference proteome</keyword>
<organism evidence="6 7">
    <name type="scientific">Polarella glacialis</name>
    <name type="common">Dinoflagellate</name>
    <dbReference type="NCBI Taxonomy" id="89957"/>
    <lineage>
        <taxon>Eukaryota</taxon>
        <taxon>Sar</taxon>
        <taxon>Alveolata</taxon>
        <taxon>Dinophyceae</taxon>
        <taxon>Suessiales</taxon>
        <taxon>Suessiaceae</taxon>
        <taxon>Polarella</taxon>
    </lineage>
</organism>
<accession>A0A813G7W5</accession>
<dbReference type="GO" id="GO:0022625">
    <property type="term" value="C:cytosolic large ribosomal subunit"/>
    <property type="evidence" value="ECO:0007669"/>
    <property type="project" value="TreeGrafter"/>
</dbReference>
<dbReference type="OrthoDB" id="61900at2759"/>
<evidence type="ECO:0000256" key="3">
    <source>
        <dbReference type="ARBA" id="ARBA00023274"/>
    </source>
</evidence>
<feature type="compositionally biased region" description="Basic residues" evidence="4">
    <location>
        <begin position="1"/>
        <end position="12"/>
    </location>
</feature>
<keyword evidence="2" id="KW-0689">Ribosomal protein</keyword>
<name>A0A813G7W5_POLGL</name>
<feature type="compositionally biased region" description="Basic and acidic residues" evidence="4">
    <location>
        <begin position="433"/>
        <end position="451"/>
    </location>
</feature>
<keyword evidence="3" id="KW-0687">Ribonucleoprotein</keyword>
<dbReference type="InterPro" id="IPR036227">
    <property type="entry name" value="Ribosomal_uL15/eL18_sf"/>
</dbReference>
<dbReference type="Proteomes" id="UP000654075">
    <property type="component" value="Unassembled WGS sequence"/>
</dbReference>
<comment type="similarity">
    <text evidence="1">Belongs to the universal ribosomal protein uL15 family.</text>
</comment>
<dbReference type="PANTHER" id="PTHR11721">
    <property type="entry name" value="60S RIBOSOMAL PROTEIN L27A"/>
    <property type="match status" value="1"/>
</dbReference>
<dbReference type="EMBL" id="CAJNNV010027609">
    <property type="protein sequence ID" value="CAE8620931.1"/>
    <property type="molecule type" value="Genomic_DNA"/>
</dbReference>
<feature type="non-terminal residue" evidence="6">
    <location>
        <position position="538"/>
    </location>
</feature>
<dbReference type="GO" id="GO:0003735">
    <property type="term" value="F:structural constituent of ribosome"/>
    <property type="evidence" value="ECO:0007669"/>
    <property type="project" value="TreeGrafter"/>
</dbReference>
<gene>
    <name evidence="6" type="ORF">PGLA1383_LOCUS38456</name>
</gene>
<evidence type="ECO:0000256" key="2">
    <source>
        <dbReference type="ARBA" id="ARBA00022980"/>
    </source>
</evidence>
<feature type="region of interest" description="Disordered" evidence="4">
    <location>
        <begin position="508"/>
        <end position="538"/>
    </location>
</feature>
<comment type="caution">
    <text evidence="6">The sequence shown here is derived from an EMBL/GenBank/DDBJ whole genome shotgun (WGS) entry which is preliminary data.</text>
</comment>
<evidence type="ECO:0000256" key="1">
    <source>
        <dbReference type="ARBA" id="ARBA00007320"/>
    </source>
</evidence>
<proteinExistence type="inferred from homology"/>
<evidence type="ECO:0000259" key="5">
    <source>
        <dbReference type="Pfam" id="PF00828"/>
    </source>
</evidence>
<feature type="domain" description="Large ribosomal subunit protein uL15/eL18" evidence="5">
    <location>
        <begin position="72"/>
        <end position="126"/>
    </location>
</feature>